<feature type="domain" description="N-acetyltransferase" evidence="1">
    <location>
        <begin position="5"/>
        <end position="136"/>
    </location>
</feature>
<accession>A0A363NWJ6</accession>
<keyword evidence="3" id="KW-1185">Reference proteome</keyword>
<dbReference type="SUPFAM" id="SSF55729">
    <property type="entry name" value="Acyl-CoA N-acyltransferases (Nat)"/>
    <property type="match status" value="1"/>
</dbReference>
<organism evidence="2 3">
    <name type="scientific">Sphingobacterium athyrii</name>
    <dbReference type="NCBI Taxonomy" id="2152717"/>
    <lineage>
        <taxon>Bacteria</taxon>
        <taxon>Pseudomonadati</taxon>
        <taxon>Bacteroidota</taxon>
        <taxon>Sphingobacteriia</taxon>
        <taxon>Sphingobacteriales</taxon>
        <taxon>Sphingobacteriaceae</taxon>
        <taxon>Sphingobacterium</taxon>
    </lineage>
</organism>
<dbReference type="PANTHER" id="PTHR43233:SF1">
    <property type="entry name" value="FAMILY N-ACETYLTRANSFERASE, PUTATIVE (AFU_ORTHOLOGUE AFUA_6G03350)-RELATED"/>
    <property type="match status" value="1"/>
</dbReference>
<evidence type="ECO:0000259" key="1">
    <source>
        <dbReference type="PROSITE" id="PS51186"/>
    </source>
</evidence>
<dbReference type="Proteomes" id="UP000250831">
    <property type="component" value="Unassembled WGS sequence"/>
</dbReference>
<evidence type="ECO:0000313" key="3">
    <source>
        <dbReference type="Proteomes" id="UP000250831"/>
    </source>
</evidence>
<dbReference type="CDD" id="cd04301">
    <property type="entry name" value="NAT_SF"/>
    <property type="match status" value="1"/>
</dbReference>
<dbReference type="GO" id="GO:0016747">
    <property type="term" value="F:acyltransferase activity, transferring groups other than amino-acyl groups"/>
    <property type="evidence" value="ECO:0007669"/>
    <property type="project" value="InterPro"/>
</dbReference>
<dbReference type="PROSITE" id="PS51186">
    <property type="entry name" value="GNAT"/>
    <property type="match status" value="1"/>
</dbReference>
<dbReference type="Gene3D" id="3.40.630.30">
    <property type="match status" value="1"/>
</dbReference>
<dbReference type="OrthoDB" id="9775804at2"/>
<keyword evidence="2" id="KW-0808">Transferase</keyword>
<evidence type="ECO:0000313" key="2">
    <source>
        <dbReference type="EMBL" id="PUV25192.1"/>
    </source>
</evidence>
<dbReference type="InterPro" id="IPR000182">
    <property type="entry name" value="GNAT_dom"/>
</dbReference>
<dbReference type="EMBL" id="QCXX01000002">
    <property type="protein sequence ID" value="PUV25192.1"/>
    <property type="molecule type" value="Genomic_DNA"/>
</dbReference>
<dbReference type="AlphaFoldDB" id="A0A363NWJ6"/>
<proteinExistence type="predicted"/>
<dbReference type="Pfam" id="PF00583">
    <property type="entry name" value="Acetyltransf_1"/>
    <property type="match status" value="1"/>
</dbReference>
<gene>
    <name evidence="2" type="ORF">DCO56_09665</name>
</gene>
<dbReference type="InterPro" id="IPR016181">
    <property type="entry name" value="Acyl_CoA_acyltransferase"/>
</dbReference>
<comment type="caution">
    <text evidence="2">The sequence shown here is derived from an EMBL/GenBank/DDBJ whole genome shotgun (WGS) entry which is preliminary data.</text>
</comment>
<protein>
    <submittedName>
        <fullName evidence="2">GNAT family N-acetyltransferase</fullName>
    </submittedName>
</protein>
<name>A0A363NWJ6_9SPHI</name>
<dbReference type="PANTHER" id="PTHR43233">
    <property type="entry name" value="FAMILY N-ACETYLTRANSFERASE, PUTATIVE (AFU_ORTHOLOGUE AFUA_6G03350)-RELATED"/>
    <property type="match status" value="1"/>
</dbReference>
<sequence length="136" mass="15118">MNTEINYQVGFIPALEHITALYAAAGLKRPIDDKHRMKKMFANSNLLITAWQGKHLIGIARSMNDGGFCCYLADLAVHPNYQKRGIGRHLIHLTKATAGDDCSLIWLSAPGAISYYHKIGIQQLKNAFGIDRLNPI</sequence>
<reference evidence="2 3" key="1">
    <citation type="submission" date="2018-04" db="EMBL/GenBank/DDBJ databases">
        <title>Sphingobacterium sp. M46 Genome.</title>
        <authorList>
            <person name="Cheng J."/>
            <person name="Li Y."/>
        </authorList>
    </citation>
    <scope>NUCLEOTIDE SEQUENCE [LARGE SCALE GENOMIC DNA]</scope>
    <source>
        <strain evidence="2 3">M46</strain>
    </source>
</reference>
<dbReference type="RefSeq" id="WP_108633526.1">
    <property type="nucleotide sequence ID" value="NZ_QCXX01000002.1"/>
</dbReference>
<dbReference type="InterPro" id="IPR053144">
    <property type="entry name" value="Acetyltransferase_Butenolide"/>
</dbReference>